<dbReference type="AlphaFoldDB" id="A0A916T693"/>
<accession>A0A916T693</accession>
<keyword evidence="1" id="KW-0812">Transmembrane</keyword>
<keyword evidence="1" id="KW-1133">Transmembrane helix</keyword>
<feature type="transmembrane region" description="Helical" evidence="1">
    <location>
        <begin position="62"/>
        <end position="81"/>
    </location>
</feature>
<dbReference type="Proteomes" id="UP000621454">
    <property type="component" value="Unassembled WGS sequence"/>
</dbReference>
<dbReference type="EMBL" id="BMGC01000011">
    <property type="protein sequence ID" value="GGB31408.1"/>
    <property type="molecule type" value="Genomic_DNA"/>
</dbReference>
<dbReference type="InterPro" id="IPR025962">
    <property type="entry name" value="SdpI/YhfL"/>
</dbReference>
<feature type="transmembrane region" description="Helical" evidence="1">
    <location>
        <begin position="87"/>
        <end position="107"/>
    </location>
</feature>
<keyword evidence="1" id="KW-0472">Membrane</keyword>
<dbReference type="Pfam" id="PF13630">
    <property type="entry name" value="SdpI"/>
    <property type="match status" value="1"/>
</dbReference>
<name>A0A916T693_9ACTN</name>
<sequence length="153" mass="14930">MYGFVVQIATVVFAVIALVMAVTCVFTGVAGLTGRMRRNRWFGVRTASTLSSDDAFTLANRVAGPGLIGAGIIAALGGVLGLALGDWVGLVLVAVGIVVAAILAGVVSSMGVRAVAASAPGIDCGETGGCGSCSLAGLCSAEGAPAHRAATGH</sequence>
<keyword evidence="3" id="KW-1185">Reference proteome</keyword>
<reference evidence="2" key="1">
    <citation type="journal article" date="2014" name="Int. J. Syst. Evol. Microbiol.">
        <title>Complete genome sequence of Corynebacterium casei LMG S-19264T (=DSM 44701T), isolated from a smear-ripened cheese.</title>
        <authorList>
            <consortium name="US DOE Joint Genome Institute (JGI-PGF)"/>
            <person name="Walter F."/>
            <person name="Albersmeier A."/>
            <person name="Kalinowski J."/>
            <person name="Ruckert C."/>
        </authorList>
    </citation>
    <scope>NUCLEOTIDE SEQUENCE</scope>
    <source>
        <strain evidence="2">CGMCC 1.12827</strain>
    </source>
</reference>
<reference evidence="2" key="2">
    <citation type="submission" date="2020-09" db="EMBL/GenBank/DDBJ databases">
        <authorList>
            <person name="Sun Q."/>
            <person name="Zhou Y."/>
        </authorList>
    </citation>
    <scope>NUCLEOTIDE SEQUENCE</scope>
    <source>
        <strain evidence="2">CGMCC 1.12827</strain>
    </source>
</reference>
<gene>
    <name evidence="2" type="ORF">GCM10011489_19500</name>
</gene>
<comment type="caution">
    <text evidence="2">The sequence shown here is derived from an EMBL/GenBank/DDBJ whole genome shotgun (WGS) entry which is preliminary data.</text>
</comment>
<proteinExistence type="predicted"/>
<protein>
    <recommendedName>
        <fullName evidence="4">SdpI/YhfL protein family protein</fullName>
    </recommendedName>
</protein>
<evidence type="ECO:0000313" key="3">
    <source>
        <dbReference type="Proteomes" id="UP000621454"/>
    </source>
</evidence>
<evidence type="ECO:0008006" key="4">
    <source>
        <dbReference type="Google" id="ProtNLM"/>
    </source>
</evidence>
<feature type="transmembrane region" description="Helical" evidence="1">
    <location>
        <begin position="6"/>
        <end position="32"/>
    </location>
</feature>
<evidence type="ECO:0000313" key="2">
    <source>
        <dbReference type="EMBL" id="GGB31408.1"/>
    </source>
</evidence>
<evidence type="ECO:0000256" key="1">
    <source>
        <dbReference type="SAM" id="Phobius"/>
    </source>
</evidence>
<organism evidence="2 3">
    <name type="scientific">Gordonia jinhuaensis</name>
    <dbReference type="NCBI Taxonomy" id="1517702"/>
    <lineage>
        <taxon>Bacteria</taxon>
        <taxon>Bacillati</taxon>
        <taxon>Actinomycetota</taxon>
        <taxon>Actinomycetes</taxon>
        <taxon>Mycobacteriales</taxon>
        <taxon>Gordoniaceae</taxon>
        <taxon>Gordonia</taxon>
    </lineage>
</organism>